<name>A0A2J6PT67_9HELO</name>
<evidence type="ECO:0000259" key="1">
    <source>
        <dbReference type="Pfam" id="PF00043"/>
    </source>
</evidence>
<proteinExistence type="predicted"/>
<gene>
    <name evidence="2" type="ORF">NA56DRAFT_280214</name>
</gene>
<dbReference type="InterPro" id="IPR036282">
    <property type="entry name" value="Glutathione-S-Trfase_C_sf"/>
</dbReference>
<dbReference type="OrthoDB" id="9988732at2759"/>
<dbReference type="SUPFAM" id="SSF47616">
    <property type="entry name" value="GST C-terminal domain-like"/>
    <property type="match status" value="1"/>
</dbReference>
<accession>A0A2J6PT67</accession>
<evidence type="ECO:0000313" key="2">
    <source>
        <dbReference type="EMBL" id="PMD17126.1"/>
    </source>
</evidence>
<organism evidence="2 3">
    <name type="scientific">Hyaloscypha hepaticicola</name>
    <dbReference type="NCBI Taxonomy" id="2082293"/>
    <lineage>
        <taxon>Eukaryota</taxon>
        <taxon>Fungi</taxon>
        <taxon>Dikarya</taxon>
        <taxon>Ascomycota</taxon>
        <taxon>Pezizomycotina</taxon>
        <taxon>Leotiomycetes</taxon>
        <taxon>Helotiales</taxon>
        <taxon>Hyaloscyphaceae</taxon>
        <taxon>Hyaloscypha</taxon>
    </lineage>
</organism>
<dbReference type="Proteomes" id="UP000235672">
    <property type="component" value="Unassembled WGS sequence"/>
</dbReference>
<evidence type="ECO:0000313" key="3">
    <source>
        <dbReference type="Proteomes" id="UP000235672"/>
    </source>
</evidence>
<protein>
    <recommendedName>
        <fullName evidence="1">Glutathione S-transferase C-terminal domain-containing protein</fullName>
    </recommendedName>
</protein>
<feature type="domain" description="Glutathione S-transferase C-terminal" evidence="1">
    <location>
        <begin position="199"/>
        <end position="240"/>
    </location>
</feature>
<dbReference type="Pfam" id="PF00043">
    <property type="entry name" value="GST_C"/>
    <property type="match status" value="1"/>
</dbReference>
<keyword evidence="3" id="KW-1185">Reference proteome</keyword>
<dbReference type="InterPro" id="IPR004046">
    <property type="entry name" value="GST_C"/>
</dbReference>
<reference evidence="2 3" key="1">
    <citation type="submission" date="2016-05" db="EMBL/GenBank/DDBJ databases">
        <title>A degradative enzymes factory behind the ericoid mycorrhizal symbiosis.</title>
        <authorList>
            <consortium name="DOE Joint Genome Institute"/>
            <person name="Martino E."/>
            <person name="Morin E."/>
            <person name="Grelet G."/>
            <person name="Kuo A."/>
            <person name="Kohler A."/>
            <person name="Daghino S."/>
            <person name="Barry K."/>
            <person name="Choi C."/>
            <person name="Cichocki N."/>
            <person name="Clum A."/>
            <person name="Copeland A."/>
            <person name="Hainaut M."/>
            <person name="Haridas S."/>
            <person name="Labutti K."/>
            <person name="Lindquist E."/>
            <person name="Lipzen A."/>
            <person name="Khouja H.-R."/>
            <person name="Murat C."/>
            <person name="Ohm R."/>
            <person name="Olson A."/>
            <person name="Spatafora J."/>
            <person name="Veneault-Fourrey C."/>
            <person name="Henrissat B."/>
            <person name="Grigoriev I."/>
            <person name="Martin F."/>
            <person name="Perotto S."/>
        </authorList>
    </citation>
    <scope>NUCLEOTIDE SEQUENCE [LARGE SCALE GENOMIC DNA]</scope>
    <source>
        <strain evidence="2 3">UAMH 7357</strain>
    </source>
</reference>
<dbReference type="EMBL" id="KZ613501">
    <property type="protein sequence ID" value="PMD17126.1"/>
    <property type="molecule type" value="Genomic_DNA"/>
</dbReference>
<dbReference type="Gene3D" id="1.20.1050.10">
    <property type="match status" value="1"/>
</dbReference>
<dbReference type="AlphaFoldDB" id="A0A2J6PT67"/>
<sequence length="309" mass="35682">MSDLSPRQMEATQKYLLLSICYSHFNEKARWAMSYYRVQYTHQLLLPFFHMFTIKPIVDSGVSKHESRDNLSSAFSTPCLALYDPSGKELEESFHDSHDILVHLSETFSNAEHVNLYKSCGPENEEKIYTMEKHYDEVIGAAVIDLAYHDILVENKWSSILPFATIGFKNRVGVLQSLFWFGLSPFLGRMIMSFRAITPDKYEKAMETLRHEFSQASELLEKSQYLAGDYFSAADLTFAALSCIVLGITHEEGYQLRPFRANAWSPKCREFQQELRATRAGKHVLRLFKEQRYFGSPLPKKKTTLLGLW</sequence>